<sequence length="521" mass="56996">MANISDESTALNTDFRILKALCALHKVRVSVNDCGAEGKKKLVKIRVAYEAAQVLHRVLHTEKTEHELRQAERHFKSYDERFRAMQSRASIDTDAIKSSMHQLAHWLAADDKERPELETLLVPYVARTFNPDAPGTGSDTQTINKPTSLILPPEQFSIVGARAYTSLPWCPTIILSIDAKEWVEIRCPVCMGNTSPDTDEQMLGVEAMLQHLIESHHCKPMSKSQVVTLCQTRVVKISAVRNICAQGDARKPYVKLTVSAPESTSAIAGRELEGLTEEWSKVDWAWGKHPQNVISAAPHIVMHPVGRWFLLACPVCHGNSSGHGRMGFLGGPRGFYDHLRQGHGEAIQANNASLAAIIERCQVRELTRDEVMHLKSGSPDAIPIKAIQVKRTVSGPLTAVEELAVAEAQARDLAGVAELMARQAKRKTPPSVDRSGSSSYGDRDLGDAKKRARVSKGLRAAMCVPKKRSEDVGLFVSEGEEEEGDVAGPPEQAAKPVFAVPGAVPQKATRAPCPFIEDDSD</sequence>
<dbReference type="Proteomes" id="UP001308179">
    <property type="component" value="Unassembled WGS sequence"/>
</dbReference>
<evidence type="ECO:0000256" key="1">
    <source>
        <dbReference type="SAM" id="MobiDB-lite"/>
    </source>
</evidence>
<name>A0ABR0KYF6_9PEZI</name>
<dbReference type="EMBL" id="JAVRRR010000755">
    <property type="protein sequence ID" value="KAK5140613.1"/>
    <property type="molecule type" value="Genomic_DNA"/>
</dbReference>
<feature type="region of interest" description="Disordered" evidence="1">
    <location>
        <begin position="474"/>
        <end position="493"/>
    </location>
</feature>
<keyword evidence="3" id="KW-1185">Reference proteome</keyword>
<organism evidence="2 3">
    <name type="scientific">Rachicladosporium monterosium</name>
    <dbReference type="NCBI Taxonomy" id="1507873"/>
    <lineage>
        <taxon>Eukaryota</taxon>
        <taxon>Fungi</taxon>
        <taxon>Dikarya</taxon>
        <taxon>Ascomycota</taxon>
        <taxon>Pezizomycotina</taxon>
        <taxon>Dothideomycetes</taxon>
        <taxon>Dothideomycetidae</taxon>
        <taxon>Cladosporiales</taxon>
        <taxon>Cladosporiaceae</taxon>
        <taxon>Rachicladosporium</taxon>
    </lineage>
</organism>
<evidence type="ECO:0000313" key="2">
    <source>
        <dbReference type="EMBL" id="KAK5140613.1"/>
    </source>
</evidence>
<reference evidence="2 3" key="1">
    <citation type="submission" date="2023-08" db="EMBL/GenBank/DDBJ databases">
        <title>Black Yeasts Isolated from many extreme environments.</title>
        <authorList>
            <person name="Coleine C."/>
            <person name="Stajich J.E."/>
            <person name="Selbmann L."/>
        </authorList>
    </citation>
    <scope>NUCLEOTIDE SEQUENCE [LARGE SCALE GENOMIC DNA]</scope>
    <source>
        <strain evidence="2 3">CCFEE 5386</strain>
    </source>
</reference>
<gene>
    <name evidence="2" type="ORF">LTR32_006637</name>
</gene>
<proteinExistence type="predicted"/>
<evidence type="ECO:0000313" key="3">
    <source>
        <dbReference type="Proteomes" id="UP001308179"/>
    </source>
</evidence>
<comment type="caution">
    <text evidence="2">The sequence shown here is derived from an EMBL/GenBank/DDBJ whole genome shotgun (WGS) entry which is preliminary data.</text>
</comment>
<accession>A0ABR0KYF6</accession>
<protein>
    <submittedName>
        <fullName evidence="2">Uncharacterized protein</fullName>
    </submittedName>
</protein>
<feature type="region of interest" description="Disordered" evidence="1">
    <location>
        <begin position="421"/>
        <end position="452"/>
    </location>
</feature>